<feature type="chain" id="PRO_5036882526" evidence="9">
    <location>
        <begin position="20"/>
        <end position="445"/>
    </location>
</feature>
<dbReference type="PANTHER" id="PTHR43772">
    <property type="entry name" value="ENDO-1,4-BETA-XYLANASE"/>
    <property type="match status" value="1"/>
</dbReference>
<feature type="site" description="Important for catalytic activity, responsible for pKa modulation of the active site Glu and correct orientation of both the proton donor and substrate" evidence="6">
    <location>
        <position position="147"/>
    </location>
</feature>
<evidence type="ECO:0000256" key="6">
    <source>
        <dbReference type="PIRSR" id="PIRSR606710-2"/>
    </source>
</evidence>
<comment type="similarity">
    <text evidence="1 7">Belongs to the glycosyl hydrolase 43 family.</text>
</comment>
<accession>A0A918UNW4</accession>
<evidence type="ECO:0000313" key="12">
    <source>
        <dbReference type="Proteomes" id="UP000619457"/>
    </source>
</evidence>
<evidence type="ECO:0000256" key="8">
    <source>
        <dbReference type="SAM" id="MobiDB-lite"/>
    </source>
</evidence>
<feature type="compositionally biased region" description="Basic and acidic residues" evidence="8">
    <location>
        <begin position="198"/>
        <end position="207"/>
    </location>
</feature>
<gene>
    <name evidence="11" type="ORF">GCM10007049_16980</name>
</gene>
<evidence type="ECO:0000256" key="2">
    <source>
        <dbReference type="ARBA" id="ARBA00022651"/>
    </source>
</evidence>
<feature type="signal peptide" evidence="9">
    <location>
        <begin position="1"/>
        <end position="19"/>
    </location>
</feature>
<dbReference type="GO" id="GO:0030246">
    <property type="term" value="F:carbohydrate binding"/>
    <property type="evidence" value="ECO:0007669"/>
    <property type="project" value="InterPro"/>
</dbReference>
<feature type="region of interest" description="Disordered" evidence="8">
    <location>
        <begin position="186"/>
        <end position="207"/>
    </location>
</feature>
<name>A0A918UNW4_9BACT</name>
<dbReference type="Pfam" id="PF04616">
    <property type="entry name" value="Glyco_hydro_43"/>
    <property type="match status" value="1"/>
</dbReference>
<evidence type="ECO:0000256" key="7">
    <source>
        <dbReference type="RuleBase" id="RU361187"/>
    </source>
</evidence>
<dbReference type="InterPro" id="IPR005084">
    <property type="entry name" value="CBM6"/>
</dbReference>
<dbReference type="PANTHER" id="PTHR43772:SF2">
    <property type="entry name" value="PUTATIVE (AFU_ORTHOLOGUE AFUA_2G04480)-RELATED"/>
    <property type="match status" value="1"/>
</dbReference>
<keyword evidence="2" id="KW-0624">Polysaccharide degradation</keyword>
<dbReference type="GO" id="GO:0045493">
    <property type="term" value="P:xylan catabolic process"/>
    <property type="evidence" value="ECO:0007669"/>
    <property type="project" value="UniProtKB-KW"/>
</dbReference>
<evidence type="ECO:0000256" key="5">
    <source>
        <dbReference type="ARBA" id="ARBA00023295"/>
    </source>
</evidence>
<dbReference type="EMBL" id="BMWX01000003">
    <property type="protein sequence ID" value="GGZ25108.1"/>
    <property type="molecule type" value="Genomic_DNA"/>
</dbReference>
<dbReference type="Gene3D" id="2.60.120.260">
    <property type="entry name" value="Galactose-binding domain-like"/>
    <property type="match status" value="1"/>
</dbReference>
<comment type="caution">
    <text evidence="11">The sequence shown here is derived from an EMBL/GenBank/DDBJ whole genome shotgun (WGS) entry which is preliminary data.</text>
</comment>
<feature type="domain" description="CBM6" evidence="10">
    <location>
        <begin position="328"/>
        <end position="445"/>
    </location>
</feature>
<dbReference type="Proteomes" id="UP000619457">
    <property type="component" value="Unassembled WGS sequence"/>
</dbReference>
<keyword evidence="12" id="KW-1185">Reference proteome</keyword>
<dbReference type="GO" id="GO:0004553">
    <property type="term" value="F:hydrolase activity, hydrolyzing O-glycosyl compounds"/>
    <property type="evidence" value="ECO:0007669"/>
    <property type="project" value="InterPro"/>
</dbReference>
<dbReference type="InterPro" id="IPR052176">
    <property type="entry name" value="Glycosyl_Hydrlase_43_Enz"/>
</dbReference>
<evidence type="ECO:0000256" key="1">
    <source>
        <dbReference type="ARBA" id="ARBA00009865"/>
    </source>
</evidence>
<dbReference type="SUPFAM" id="SSF49785">
    <property type="entry name" value="Galactose-binding domain-like"/>
    <property type="match status" value="1"/>
</dbReference>
<keyword evidence="3 7" id="KW-0378">Hydrolase</keyword>
<evidence type="ECO:0000256" key="9">
    <source>
        <dbReference type="SAM" id="SignalP"/>
    </source>
</evidence>
<reference evidence="11" key="1">
    <citation type="journal article" date="2014" name="Int. J. Syst. Evol. Microbiol.">
        <title>Complete genome sequence of Corynebacterium casei LMG S-19264T (=DSM 44701T), isolated from a smear-ripened cheese.</title>
        <authorList>
            <consortium name="US DOE Joint Genome Institute (JGI-PGF)"/>
            <person name="Walter F."/>
            <person name="Albersmeier A."/>
            <person name="Kalinowski J."/>
            <person name="Ruckert C."/>
        </authorList>
    </citation>
    <scope>NUCLEOTIDE SEQUENCE</scope>
    <source>
        <strain evidence="11">KCTC 12368</strain>
    </source>
</reference>
<evidence type="ECO:0000256" key="3">
    <source>
        <dbReference type="ARBA" id="ARBA00022801"/>
    </source>
</evidence>
<sequence>MKEIILAIIVFSTVSIAQAQNPIVPNMGLNDPHIRIFNDTAYLYASHDKSMDNKGFLMEDWWIWSSPDLVNWTQRSVLDPSETYIGAGFSKCWATDIGTKDGKYFWYFSQGNDQTGLVVGDSPTGPWKDVLGKPLLTEEMTPTHEYDISIFEEEGEHYIIFGVWDYYIAKLGEDMMSLAEKPRKIPINNPRGPYNPDGKNKEKPTDDKPFMHQYNGKYYLSWGCFYAMSDQLYGPYEYAGKVINEESFVQGHESPTWPNGFLQGRHGSFFEWHNQWYYAYCDMSQTGNRWFRDTFISYVHYLENGEMAPIRIDSVGVGRYRADLGLLQAEDYFRAEGIIKKSLPNADFAIGAVEEGDYLIYPSIEGLEKNQQLHLKLKVNKSSSIEIRRGGPEGKVLARKTLNPNSSRWQDYSLGLEGLSEHESLCFVFKGSGENLVEMDSFRFE</sequence>
<dbReference type="SUPFAM" id="SSF75005">
    <property type="entry name" value="Arabinanase/levansucrase/invertase"/>
    <property type="match status" value="1"/>
</dbReference>
<dbReference type="RefSeq" id="WP_018473427.1">
    <property type="nucleotide sequence ID" value="NZ_BMWX01000003.1"/>
</dbReference>
<keyword evidence="2" id="KW-0858">Xylan degradation</keyword>
<keyword evidence="9" id="KW-0732">Signal</keyword>
<evidence type="ECO:0000256" key="4">
    <source>
        <dbReference type="ARBA" id="ARBA00023277"/>
    </source>
</evidence>
<dbReference type="CDD" id="cd08990">
    <property type="entry name" value="GH43_AXH_like"/>
    <property type="match status" value="1"/>
</dbReference>
<evidence type="ECO:0000313" key="11">
    <source>
        <dbReference type="EMBL" id="GGZ25108.1"/>
    </source>
</evidence>
<dbReference type="InterPro" id="IPR006710">
    <property type="entry name" value="Glyco_hydro_43"/>
</dbReference>
<dbReference type="InterPro" id="IPR023296">
    <property type="entry name" value="Glyco_hydro_beta-prop_sf"/>
</dbReference>
<proteinExistence type="inferred from homology"/>
<dbReference type="Gene3D" id="2.115.10.20">
    <property type="entry name" value="Glycosyl hydrolase domain, family 43"/>
    <property type="match status" value="1"/>
</dbReference>
<keyword evidence="5 7" id="KW-0326">Glycosidase</keyword>
<protein>
    <submittedName>
        <fullName evidence="11">Glycoside hydrolase</fullName>
    </submittedName>
</protein>
<evidence type="ECO:0000259" key="10">
    <source>
        <dbReference type="Pfam" id="PF03422"/>
    </source>
</evidence>
<dbReference type="AlphaFoldDB" id="A0A918UNW4"/>
<reference evidence="11" key="2">
    <citation type="submission" date="2020-09" db="EMBL/GenBank/DDBJ databases">
        <authorList>
            <person name="Sun Q."/>
            <person name="Kim S."/>
        </authorList>
    </citation>
    <scope>NUCLEOTIDE SEQUENCE</scope>
    <source>
        <strain evidence="11">KCTC 12368</strain>
    </source>
</reference>
<dbReference type="Pfam" id="PF03422">
    <property type="entry name" value="CBM_6"/>
    <property type="match status" value="1"/>
</dbReference>
<organism evidence="11 12">
    <name type="scientific">Echinicola pacifica</name>
    <dbReference type="NCBI Taxonomy" id="346377"/>
    <lineage>
        <taxon>Bacteria</taxon>
        <taxon>Pseudomonadati</taxon>
        <taxon>Bacteroidota</taxon>
        <taxon>Cytophagia</taxon>
        <taxon>Cytophagales</taxon>
        <taxon>Cyclobacteriaceae</taxon>
        <taxon>Echinicola</taxon>
    </lineage>
</organism>
<keyword evidence="4" id="KW-0119">Carbohydrate metabolism</keyword>
<dbReference type="InterPro" id="IPR008979">
    <property type="entry name" value="Galactose-bd-like_sf"/>
</dbReference>
<dbReference type="CDD" id="cd04084">
    <property type="entry name" value="CBM6_xylanase-like"/>
    <property type="match status" value="1"/>
</dbReference>